<feature type="compositionally biased region" description="Pro residues" evidence="4">
    <location>
        <begin position="918"/>
        <end position="928"/>
    </location>
</feature>
<dbReference type="Pfam" id="PF10474">
    <property type="entry name" value="Syndetin_C"/>
    <property type="match status" value="1"/>
</dbReference>
<organism evidence="7">
    <name type="scientific">Prasinoderma coloniale</name>
    <dbReference type="NCBI Taxonomy" id="156133"/>
    <lineage>
        <taxon>Eukaryota</taxon>
        <taxon>Viridiplantae</taxon>
        <taxon>Prasinodermophyta</taxon>
        <taxon>Prasinodermophyceae</taxon>
        <taxon>Prasinodermales</taxon>
        <taxon>Prasinodermaceae</taxon>
        <taxon>Prasinoderma</taxon>
    </lineage>
</organism>
<evidence type="ECO:0000256" key="1">
    <source>
        <dbReference type="ARBA" id="ARBA00022448"/>
    </source>
</evidence>
<dbReference type="GO" id="GO:0005829">
    <property type="term" value="C:cytosol"/>
    <property type="evidence" value="ECO:0007669"/>
    <property type="project" value="GOC"/>
</dbReference>
<dbReference type="InterPro" id="IPR019515">
    <property type="entry name" value="VPS54_N"/>
</dbReference>
<evidence type="ECO:0000256" key="4">
    <source>
        <dbReference type="SAM" id="MobiDB-lite"/>
    </source>
</evidence>
<evidence type="ECO:0000259" key="6">
    <source>
        <dbReference type="Pfam" id="PF10475"/>
    </source>
</evidence>
<gene>
    <name evidence="7" type="ORF">PCOL08062_LOCUS11195</name>
</gene>
<feature type="compositionally biased region" description="Low complexity" evidence="4">
    <location>
        <begin position="632"/>
        <end position="648"/>
    </location>
</feature>
<dbReference type="GO" id="GO:1990745">
    <property type="term" value="C:EARP complex"/>
    <property type="evidence" value="ECO:0007669"/>
    <property type="project" value="InterPro"/>
</dbReference>
<dbReference type="InterPro" id="IPR040047">
    <property type="entry name" value="VPS50"/>
</dbReference>
<keyword evidence="1" id="KW-0813">Transport</keyword>
<dbReference type="PANTHER" id="PTHR13258:SF0">
    <property type="entry name" value="SYNDETIN"/>
    <property type="match status" value="1"/>
</dbReference>
<reference evidence="7" key="1">
    <citation type="submission" date="2021-01" db="EMBL/GenBank/DDBJ databases">
        <authorList>
            <person name="Corre E."/>
            <person name="Pelletier E."/>
            <person name="Niang G."/>
            <person name="Scheremetjew M."/>
            <person name="Finn R."/>
            <person name="Kale V."/>
            <person name="Holt S."/>
            <person name="Cochrane G."/>
            <person name="Meng A."/>
            <person name="Brown T."/>
            <person name="Cohen L."/>
        </authorList>
    </citation>
    <scope>NUCLEOTIDE SEQUENCE</scope>
    <source>
        <strain evidence="7">CCMP1413</strain>
    </source>
</reference>
<feature type="compositionally biased region" description="Polar residues" evidence="4">
    <location>
        <begin position="892"/>
        <end position="902"/>
    </location>
</feature>
<feature type="region of interest" description="Disordered" evidence="4">
    <location>
        <begin position="833"/>
        <end position="935"/>
    </location>
</feature>
<keyword evidence="2" id="KW-0653">Protein transport</keyword>
<accession>A0A7R9TZV9</accession>
<dbReference type="Pfam" id="PF10475">
    <property type="entry name" value="Vps54_N"/>
    <property type="match status" value="2"/>
</dbReference>
<dbReference type="PANTHER" id="PTHR13258">
    <property type="entry name" value="SYNDETIN"/>
    <property type="match status" value="1"/>
</dbReference>
<feature type="region of interest" description="Disordered" evidence="4">
    <location>
        <begin position="605"/>
        <end position="685"/>
    </location>
</feature>
<dbReference type="GO" id="GO:0000149">
    <property type="term" value="F:SNARE binding"/>
    <property type="evidence" value="ECO:0007669"/>
    <property type="project" value="TreeGrafter"/>
</dbReference>
<evidence type="ECO:0000256" key="2">
    <source>
        <dbReference type="ARBA" id="ARBA00022927"/>
    </source>
</evidence>
<feature type="region of interest" description="Disordered" evidence="4">
    <location>
        <begin position="426"/>
        <end position="445"/>
    </location>
</feature>
<keyword evidence="3" id="KW-0175">Coiled coil</keyword>
<feature type="region of interest" description="Disordered" evidence="4">
    <location>
        <begin position="1"/>
        <end position="72"/>
    </location>
</feature>
<sequence>MRRFRQAADTAASKVKSGATRIAEAGAGAVGAGGSAGRPRPTGHTPVRASQQPVERPRPSSLPARTKRDPEKVLESLDERYYDPDFAALEEELTSLPADVSTRELDAKCVGLMKHREALEEILCARVLANYEQFIDGMSQVTNLQHDLTMANVVVRNARRFTRRAAAGTEGALGVVENSRRKRRLLETLALATEVRDALRQRELLREALDRGKYAAAMAGAIECRETLGELAERGVGGPCTTEGANADGGSDVNGAGTADEDDNGGGASSSGSSGIEALREAREKLDEVAGEAVTQADAQLQSQCTVAFDEGAYRDVLYVYMLLEDELGLVDKVQTFAQQDVLAKSQNVLAKFATRNDSTGTAAAAAVRGGGQVAFIELCRGVPEDDFQQCLSETMTSLFEVLCVYHRMLAWHLQKVAAQVEVPTNATDDSSSADGADEEQASAAEAAAVHEREACAVIAAALKRGRRTVWDLAARRVAALLSADTLAASGSEAYMQVIEWTSSFIQAGEAFCGSEAGTLRSRLQQQTVKYFGAQHRRSMGVLKDIVTKEAWTPLPLEALEAYRRSARAYLSANAAQTKVADLSKQNDFEAFVAAGPVQLFTRADNEGEEDGAPGPVPASPGDATDVGGLGRRSSSVVGGKPAGAAAKSSDEALRRAIVEEGDEVDTGGKGSARPSNGKDGDALSARKAPTLTAAGLRIVDSWERYIALMALLPAIAGQIFRGAAEMYELYMLSIFQLFGKREALAREGLGADTSDAQALLTPRLRTALLRIARERGIDVTLWAAPRKSTLSSNGAPMAAVGVVATDRASASQAQQQMKSSASSMMGRLGARLDKLTKTPPKLTRSKSGGGGGMPGETQPSAVAMAPISGNVPRTATAPAMQQCAPDGDTGSAGSQDATSSRRGLAFAEGSGGGNAPSTPPGAGPPTPGAESPSSLARVDAILSSGNLYGLKERYIATESLYWVAEEIKGMRARLISLLSPADARSAEHFFSRTVDAAGDLREHVYKSVSRLLLNSASFAHAVSAARFDAKEVGDSHSTYVDVILNSFRQFATKVSVAGVTPEVADVLFNDAVAATAEALVEGYAQARKCTNEGRALMSLDVQTLIAGLRDLRKGAPPPNLDMVSEYIRAFYLPMEDVLGWAARHPEYKVSQVVALVKSAADAQGWKRSDRKALIERIEAGELI</sequence>
<feature type="domain" description="Vacuolar protein sorting-associated protein 54 N-terminal" evidence="6">
    <location>
        <begin position="278"/>
        <end position="412"/>
    </location>
</feature>
<evidence type="ECO:0000313" key="7">
    <source>
        <dbReference type="EMBL" id="CAD8249493.1"/>
    </source>
</evidence>
<dbReference type="AlphaFoldDB" id="A0A7R9TZV9"/>
<dbReference type="EMBL" id="HBDZ01014586">
    <property type="protein sequence ID" value="CAD8249493.1"/>
    <property type="molecule type" value="Transcribed_RNA"/>
</dbReference>
<feature type="region of interest" description="Disordered" evidence="4">
    <location>
        <begin position="239"/>
        <end position="276"/>
    </location>
</feature>
<feature type="compositionally biased region" description="Basic and acidic residues" evidence="4">
    <location>
        <begin position="649"/>
        <end position="659"/>
    </location>
</feature>
<name>A0A7R9TZV9_9VIRI</name>
<proteinExistence type="predicted"/>
<evidence type="ECO:0000256" key="3">
    <source>
        <dbReference type="ARBA" id="ARBA00023054"/>
    </source>
</evidence>
<evidence type="ECO:0000259" key="5">
    <source>
        <dbReference type="Pfam" id="PF10474"/>
    </source>
</evidence>
<feature type="domain" description="Vacuolar protein sorting-associated protein 54 N-terminal" evidence="6">
    <location>
        <begin position="74"/>
        <end position="230"/>
    </location>
</feature>
<dbReference type="InterPro" id="IPR019514">
    <property type="entry name" value="Syndetin_C"/>
</dbReference>
<dbReference type="GO" id="GO:0042147">
    <property type="term" value="P:retrograde transport, endosome to Golgi"/>
    <property type="evidence" value="ECO:0007669"/>
    <property type="project" value="InterPro"/>
</dbReference>
<dbReference type="GO" id="GO:0032456">
    <property type="term" value="P:endocytic recycling"/>
    <property type="evidence" value="ECO:0007669"/>
    <property type="project" value="InterPro"/>
</dbReference>
<protein>
    <submittedName>
        <fullName evidence="7">Uncharacterized protein</fullName>
    </submittedName>
</protein>
<dbReference type="GO" id="GO:0015031">
    <property type="term" value="P:protein transport"/>
    <property type="evidence" value="ECO:0007669"/>
    <property type="project" value="UniProtKB-KW"/>
</dbReference>
<feature type="domain" description="Syndetin C-terminal" evidence="5">
    <location>
        <begin position="948"/>
        <end position="1179"/>
    </location>
</feature>